<reference evidence="9 10" key="1">
    <citation type="journal article" date="2015" name="Genome Announc.">
        <title>Draft Genome Sequence of Brevibacillus brevis DZQ7, a Plant Growth-Promoting Rhizobacterium with Broad-Spectrum Antimicrobial Activity.</title>
        <authorList>
            <person name="Hou Q."/>
            <person name="Wang C."/>
            <person name="Hou X."/>
            <person name="Xia Z."/>
            <person name="Ye J."/>
            <person name="Liu K."/>
            <person name="Liu H."/>
            <person name="Wang J."/>
            <person name="Guo H."/>
            <person name="Yu X."/>
            <person name="Yang Y."/>
            <person name="Du B."/>
            <person name="Ding Y."/>
        </authorList>
    </citation>
    <scope>NUCLEOTIDE SEQUENCE [LARGE SCALE GENOMIC DNA]</scope>
    <source>
        <strain evidence="9 10">DZQ7</strain>
    </source>
</reference>
<dbReference type="InterPro" id="IPR050465">
    <property type="entry name" value="UPF0194_transport"/>
</dbReference>
<dbReference type="InterPro" id="IPR006143">
    <property type="entry name" value="RND_pump_MFP"/>
</dbReference>
<dbReference type="PROSITE" id="PS51257">
    <property type="entry name" value="PROKAR_LIPOPROTEIN"/>
    <property type="match status" value="1"/>
</dbReference>
<dbReference type="PANTHER" id="PTHR32347:SF23">
    <property type="entry name" value="BLL5650 PROTEIN"/>
    <property type="match status" value="1"/>
</dbReference>
<accession>A0A2Z4MEC0</accession>
<dbReference type="GO" id="GO:0022857">
    <property type="term" value="F:transmembrane transporter activity"/>
    <property type="evidence" value="ECO:0007669"/>
    <property type="project" value="InterPro"/>
</dbReference>
<dbReference type="InterPro" id="IPR058637">
    <property type="entry name" value="YknX-like_C"/>
</dbReference>
<keyword evidence="3 4" id="KW-0175">Coiled coil</keyword>
<evidence type="ECO:0000256" key="3">
    <source>
        <dbReference type="ARBA" id="ARBA00023054"/>
    </source>
</evidence>
<dbReference type="SUPFAM" id="SSF111369">
    <property type="entry name" value="HlyD-like secretion proteins"/>
    <property type="match status" value="2"/>
</dbReference>
<evidence type="ECO:0000259" key="7">
    <source>
        <dbReference type="Pfam" id="PF25954"/>
    </source>
</evidence>
<dbReference type="FunFam" id="2.40.30.170:FF:000010">
    <property type="entry name" value="Efflux RND transporter periplasmic adaptor subunit"/>
    <property type="match status" value="1"/>
</dbReference>
<dbReference type="EMBL" id="CP030117">
    <property type="protein sequence ID" value="AWX54872.1"/>
    <property type="molecule type" value="Genomic_DNA"/>
</dbReference>
<dbReference type="Gene3D" id="1.10.287.470">
    <property type="entry name" value="Helix hairpin bin"/>
    <property type="match status" value="1"/>
</dbReference>
<dbReference type="PANTHER" id="PTHR32347">
    <property type="entry name" value="EFFLUX SYSTEM COMPONENT YKNX-RELATED"/>
    <property type="match status" value="1"/>
</dbReference>
<feature type="domain" description="YknX-like C-terminal permuted SH3-like" evidence="8">
    <location>
        <begin position="341"/>
        <end position="407"/>
    </location>
</feature>
<dbReference type="Proteomes" id="UP000036061">
    <property type="component" value="Chromosome"/>
</dbReference>
<sequence>MKKTAQWKTIAAVMAAVSLIASGCSETSSASQTSENVPVVKTWKVTSASTGVIANGKVAASEEIQVVSKVSGKAASVKVKEGAVVKQGDVLVTLEAADYQQQINQAQAAISGAQAKLRDTKAGARNEQLTQLGSIVTQAEASLKVVESNYNRMKALFDAGALSQAELEKSSLELEKARTGLEQAQAQYDLAKAGPTADTVAALQAEVSRLGSNLELAKSNYDNTIIRAPITGIVAKRSVDPGEMAAAGTPLMVLVNMADVKVEASVPETQINQVKVGSTVDVKVGSLGGKVLKGTVEFVSPISDTNSSSFPVKVKVNNQDGLLRAGMVAEVMLQGQATPGTKLPTSAVLEKDSKHYVYTVNDNVVHQVEVAVENASGDWTTVTNGVKDNDQIVLNPTDKLSEGSKVIAN</sequence>
<dbReference type="Pfam" id="PF25881">
    <property type="entry name" value="HH_YBHG"/>
    <property type="match status" value="1"/>
</dbReference>
<dbReference type="InterPro" id="IPR059052">
    <property type="entry name" value="HH_YbhG-like"/>
</dbReference>
<evidence type="ECO:0000256" key="2">
    <source>
        <dbReference type="ARBA" id="ARBA00009477"/>
    </source>
</evidence>
<evidence type="ECO:0000259" key="6">
    <source>
        <dbReference type="Pfam" id="PF25881"/>
    </source>
</evidence>
<feature type="domain" description="YbhG-like alpha-helical hairpin" evidence="6">
    <location>
        <begin position="95"/>
        <end position="223"/>
    </location>
</feature>
<protein>
    <submittedName>
        <fullName evidence="9">Efflux RND transporter periplasmic adaptor subunit</fullName>
    </submittedName>
</protein>
<gene>
    <name evidence="9" type="ORF">AB432_007435</name>
</gene>
<dbReference type="Gene3D" id="2.40.50.100">
    <property type="match status" value="2"/>
</dbReference>
<evidence type="ECO:0000313" key="10">
    <source>
        <dbReference type="Proteomes" id="UP000036061"/>
    </source>
</evidence>
<dbReference type="NCBIfam" id="TIGR01730">
    <property type="entry name" value="RND_mfp"/>
    <property type="match status" value="1"/>
</dbReference>
<dbReference type="AlphaFoldDB" id="A0A2Z4MEC0"/>
<feature type="signal peptide" evidence="5">
    <location>
        <begin position="1"/>
        <end position="30"/>
    </location>
</feature>
<name>A0A2Z4MEC0_BREBE</name>
<dbReference type="Gene3D" id="2.40.30.170">
    <property type="match status" value="1"/>
</dbReference>
<dbReference type="RefSeq" id="WP_048031713.1">
    <property type="nucleotide sequence ID" value="NZ_CP030117.1"/>
</dbReference>
<evidence type="ECO:0000256" key="4">
    <source>
        <dbReference type="SAM" id="Coils"/>
    </source>
</evidence>
<evidence type="ECO:0000259" key="8">
    <source>
        <dbReference type="Pfam" id="PF25989"/>
    </source>
</evidence>
<comment type="similarity">
    <text evidence="2">Belongs to the membrane fusion protein (MFP) (TC 8.A.1) family.</text>
</comment>
<feature type="domain" description="CusB-like beta-barrel" evidence="7">
    <location>
        <begin position="262"/>
        <end position="336"/>
    </location>
</feature>
<proteinExistence type="inferred from homology"/>
<feature type="chain" id="PRO_5016288313" evidence="5">
    <location>
        <begin position="31"/>
        <end position="409"/>
    </location>
</feature>
<dbReference type="GO" id="GO:0030313">
    <property type="term" value="C:cell envelope"/>
    <property type="evidence" value="ECO:0007669"/>
    <property type="project" value="UniProtKB-SubCell"/>
</dbReference>
<keyword evidence="5" id="KW-0732">Signal</keyword>
<dbReference type="Gene3D" id="2.40.420.20">
    <property type="match status" value="1"/>
</dbReference>
<dbReference type="InterPro" id="IPR058792">
    <property type="entry name" value="Beta-barrel_RND_2"/>
</dbReference>
<dbReference type="Pfam" id="PF25954">
    <property type="entry name" value="Beta-barrel_RND_2"/>
    <property type="match status" value="1"/>
</dbReference>
<dbReference type="GO" id="GO:0016020">
    <property type="term" value="C:membrane"/>
    <property type="evidence" value="ECO:0007669"/>
    <property type="project" value="InterPro"/>
</dbReference>
<comment type="subcellular location">
    <subcellularLocation>
        <location evidence="1">Cell envelope</location>
    </subcellularLocation>
</comment>
<evidence type="ECO:0000256" key="5">
    <source>
        <dbReference type="SAM" id="SignalP"/>
    </source>
</evidence>
<dbReference type="Pfam" id="PF25989">
    <property type="entry name" value="YknX_C"/>
    <property type="match status" value="1"/>
</dbReference>
<feature type="coiled-coil region" evidence="4">
    <location>
        <begin position="167"/>
        <end position="220"/>
    </location>
</feature>
<organism evidence="9 10">
    <name type="scientific">Brevibacillus brevis</name>
    <name type="common">Bacillus brevis</name>
    <dbReference type="NCBI Taxonomy" id="1393"/>
    <lineage>
        <taxon>Bacteria</taxon>
        <taxon>Bacillati</taxon>
        <taxon>Bacillota</taxon>
        <taxon>Bacilli</taxon>
        <taxon>Bacillales</taxon>
        <taxon>Paenibacillaceae</taxon>
        <taxon>Brevibacillus</taxon>
    </lineage>
</organism>
<evidence type="ECO:0000256" key="1">
    <source>
        <dbReference type="ARBA" id="ARBA00004196"/>
    </source>
</evidence>
<evidence type="ECO:0000313" key="9">
    <source>
        <dbReference type="EMBL" id="AWX54872.1"/>
    </source>
</evidence>